<organism evidence="2 3">
    <name type="scientific">Aphanomyces astaci</name>
    <name type="common">Crayfish plague agent</name>
    <dbReference type="NCBI Taxonomy" id="112090"/>
    <lineage>
        <taxon>Eukaryota</taxon>
        <taxon>Sar</taxon>
        <taxon>Stramenopiles</taxon>
        <taxon>Oomycota</taxon>
        <taxon>Saprolegniomycetes</taxon>
        <taxon>Saprolegniales</taxon>
        <taxon>Verrucalvaceae</taxon>
        <taxon>Aphanomyces</taxon>
    </lineage>
</organism>
<dbReference type="EMBL" id="QUTI01013928">
    <property type="protein sequence ID" value="RLO12304.1"/>
    <property type="molecule type" value="Genomic_DNA"/>
</dbReference>
<accession>A0A9X8EAU7</accession>
<evidence type="ECO:0000313" key="3">
    <source>
        <dbReference type="Proteomes" id="UP000275652"/>
    </source>
</evidence>
<name>A0A9X8EAU7_APHAT</name>
<gene>
    <name evidence="2" type="ORF">DYB28_012026</name>
</gene>
<evidence type="ECO:0000313" key="2">
    <source>
        <dbReference type="EMBL" id="RLO12304.1"/>
    </source>
</evidence>
<protein>
    <recommendedName>
        <fullName evidence="4">Peptidase A2 domain-containing protein</fullName>
    </recommendedName>
</protein>
<dbReference type="Proteomes" id="UP000275652">
    <property type="component" value="Unassembled WGS sequence"/>
</dbReference>
<proteinExistence type="predicted"/>
<evidence type="ECO:0008006" key="4">
    <source>
        <dbReference type="Google" id="ProtNLM"/>
    </source>
</evidence>
<dbReference type="AlphaFoldDB" id="A0A9X8EAU7"/>
<reference evidence="2 3" key="1">
    <citation type="journal article" date="2018" name="J. Invertebr. Pathol.">
        <title>New genotyping method for the causative agent of crayfish plague (Aphanomyces astaci) based on whole genome data.</title>
        <authorList>
            <person name="Minardi D."/>
            <person name="Studholme D.J."/>
            <person name="van der Giezen M."/>
            <person name="Pretto T."/>
            <person name="Oidtmann B."/>
        </authorList>
    </citation>
    <scope>NUCLEOTIDE SEQUENCE [LARGE SCALE GENOMIC DNA]</scope>
    <source>
        <strain evidence="2 3">KB13</strain>
    </source>
</reference>
<sequence length="304" mass="33718">MVSFTPLPQPEEHQLSQHLSQLLIEQRLKQMALSAVDNDPSGALDETDMGSDGGYGRTAPQVWNVPALQHPPTFWSSTMAEIRSFMREYQKYLAKINALYCNGSRPFDVPVSACVDPFSKRRIALFDFNRDYNSITNDEWVAWFKSEFEEDPQDLNAPGEAETLLAAQVKRWKDGIKVLVNQPQRQKTECGVLLENIVGVDDVLLDSGSDVTVVTRVVIDALDTAGVKKKEEWDVSSVLTNELSGMANVKRLLAEKLNPPELDSDDGMESATPEVYPKTSVEDEAESRPSHSGSRGGDARACGR</sequence>
<feature type="region of interest" description="Disordered" evidence="1">
    <location>
        <begin position="258"/>
        <end position="304"/>
    </location>
</feature>
<comment type="caution">
    <text evidence="2">The sequence shown here is derived from an EMBL/GenBank/DDBJ whole genome shotgun (WGS) entry which is preliminary data.</text>
</comment>
<evidence type="ECO:0000256" key="1">
    <source>
        <dbReference type="SAM" id="MobiDB-lite"/>
    </source>
</evidence>